<evidence type="ECO:0000313" key="7">
    <source>
        <dbReference type="Proteomes" id="UP000193920"/>
    </source>
</evidence>
<evidence type="ECO:0000313" key="6">
    <source>
        <dbReference type="EMBL" id="ORY46689.1"/>
    </source>
</evidence>
<dbReference type="Gene3D" id="3.90.1220.10">
    <property type="entry name" value="Cellulose docking domain, dockering"/>
    <property type="match status" value="1"/>
</dbReference>
<dbReference type="InterPro" id="IPR000801">
    <property type="entry name" value="Esterase-like"/>
</dbReference>
<dbReference type="PROSITE" id="PS51763">
    <property type="entry name" value="CBM10"/>
    <property type="match status" value="1"/>
</dbReference>
<organism evidence="6 7">
    <name type="scientific">Neocallimastix californiae</name>
    <dbReference type="NCBI Taxonomy" id="1754190"/>
    <lineage>
        <taxon>Eukaryota</taxon>
        <taxon>Fungi</taxon>
        <taxon>Fungi incertae sedis</taxon>
        <taxon>Chytridiomycota</taxon>
        <taxon>Chytridiomycota incertae sedis</taxon>
        <taxon>Neocallimastigomycetes</taxon>
        <taxon>Neocallimastigales</taxon>
        <taxon>Neocallimastigaceae</taxon>
        <taxon>Neocallimastix</taxon>
    </lineage>
</organism>
<name>A0A1Y2CI33_9FUNG</name>
<dbReference type="Pfam" id="PF00756">
    <property type="entry name" value="Esterase"/>
    <property type="match status" value="1"/>
</dbReference>
<dbReference type="AlphaFoldDB" id="A0A1Y2CI33"/>
<evidence type="ECO:0000256" key="2">
    <source>
        <dbReference type="ARBA" id="ARBA00022737"/>
    </source>
</evidence>
<dbReference type="InterPro" id="IPR029058">
    <property type="entry name" value="AB_hydrolase_fold"/>
</dbReference>
<keyword evidence="1 4" id="KW-0732">Signal</keyword>
<reference evidence="6 7" key="1">
    <citation type="submission" date="2016-08" db="EMBL/GenBank/DDBJ databases">
        <title>A Parts List for Fungal Cellulosomes Revealed by Comparative Genomics.</title>
        <authorList>
            <consortium name="DOE Joint Genome Institute"/>
            <person name="Haitjema C.H."/>
            <person name="Gilmore S.P."/>
            <person name="Henske J.K."/>
            <person name="Solomon K.V."/>
            <person name="De Groot R."/>
            <person name="Kuo A."/>
            <person name="Mondo S.J."/>
            <person name="Salamov A.A."/>
            <person name="Labutti K."/>
            <person name="Zhao Z."/>
            <person name="Chiniquy J."/>
            <person name="Barry K."/>
            <person name="Brewer H.M."/>
            <person name="Purvine S.O."/>
            <person name="Wright A.T."/>
            <person name="Boxma B."/>
            <person name="Van Alen T."/>
            <person name="Hackstein J.H."/>
            <person name="Baker S.E."/>
            <person name="Grigoriev I.V."/>
            <person name="O'Malley M.A."/>
        </authorList>
    </citation>
    <scope>NUCLEOTIDE SEQUENCE [LARGE SCALE GENOMIC DNA]</scope>
    <source>
        <strain evidence="6 7">G1</strain>
    </source>
</reference>
<keyword evidence="7" id="KW-1185">Reference proteome</keyword>
<sequence length="363" mass="41035">MKINSILAIVAITLTAKVSAECFATKLGYSCCTTTKNVISVNSYGKWGIENGKLCGIEKANDSSFDEVHLNRRTPWKGYMDKVKITEFCPEEFLQKKEGVEYPTVKNLTYYSTTTKSERPLHVLLPPSYDGKKKFPVVYLLHGVMTNGEFMLQEGFGTIAIPGNLFHKHMAKEFIMVLPDQYAPAPGTEVEPNLNEEYFAGYNNFINDLVNDIMPYMKKNYRIFTGKKNTAICGYSFGGRNSLYIGLMRPDLFGFVGAFSPAPGILPAEDMFTHHNGLFKEEKDVVFQGKPPYLTMISCGTNDFVVGTFPKSYHEALEHNHQEHIWYEMTGLDHGDNESVTSPLYNFFSSIFGQLDEKKKNKQ</sequence>
<dbReference type="GO" id="GO:0016787">
    <property type="term" value="F:hydrolase activity"/>
    <property type="evidence" value="ECO:0007669"/>
    <property type="project" value="UniProtKB-KW"/>
</dbReference>
<dbReference type="PANTHER" id="PTHR48098">
    <property type="entry name" value="ENTEROCHELIN ESTERASE-RELATED"/>
    <property type="match status" value="1"/>
</dbReference>
<feature type="chain" id="PRO_5013096055" evidence="4">
    <location>
        <begin position="21"/>
        <end position="363"/>
    </location>
</feature>
<dbReference type="OrthoDB" id="2107086at2759"/>
<proteinExistence type="predicted"/>
<dbReference type="EMBL" id="MCOG01000107">
    <property type="protein sequence ID" value="ORY46689.1"/>
    <property type="molecule type" value="Genomic_DNA"/>
</dbReference>
<dbReference type="Pfam" id="PF02013">
    <property type="entry name" value="CBM_10"/>
    <property type="match status" value="1"/>
</dbReference>
<dbReference type="Proteomes" id="UP000193920">
    <property type="component" value="Unassembled WGS sequence"/>
</dbReference>
<accession>A0A1Y2CI33</accession>
<dbReference type="SUPFAM" id="SSF53474">
    <property type="entry name" value="alpha/beta-Hydrolases"/>
    <property type="match status" value="1"/>
</dbReference>
<evidence type="ECO:0000256" key="1">
    <source>
        <dbReference type="ARBA" id="ARBA00022729"/>
    </source>
</evidence>
<keyword evidence="2" id="KW-0677">Repeat</keyword>
<dbReference type="STRING" id="1754190.A0A1Y2CI33"/>
<evidence type="ECO:0000256" key="4">
    <source>
        <dbReference type="SAM" id="SignalP"/>
    </source>
</evidence>
<feature type="signal peptide" evidence="4">
    <location>
        <begin position="1"/>
        <end position="20"/>
    </location>
</feature>
<evidence type="ECO:0000256" key="3">
    <source>
        <dbReference type="ARBA" id="ARBA00022801"/>
    </source>
</evidence>
<protein>
    <submittedName>
        <fullName evidence="6">Alpha/beta-hydrolase</fullName>
    </submittedName>
</protein>
<feature type="domain" description="CBM10" evidence="5">
    <location>
        <begin position="21"/>
        <end position="58"/>
    </location>
</feature>
<dbReference type="InterPro" id="IPR009034">
    <property type="entry name" value="Dockerin_dom_fun_sf"/>
</dbReference>
<dbReference type="Gene3D" id="3.40.50.1820">
    <property type="entry name" value="alpha/beta hydrolase"/>
    <property type="match status" value="1"/>
</dbReference>
<dbReference type="SUPFAM" id="SSF64571">
    <property type="entry name" value="Cellulose docking domain, dockering"/>
    <property type="match status" value="1"/>
</dbReference>
<keyword evidence="3 6" id="KW-0378">Hydrolase</keyword>
<dbReference type="InterPro" id="IPR050583">
    <property type="entry name" value="Mycobacterial_A85_antigen"/>
</dbReference>
<dbReference type="InterPro" id="IPR002883">
    <property type="entry name" value="CBM10/Dockerin_dom"/>
</dbReference>
<evidence type="ECO:0000259" key="5">
    <source>
        <dbReference type="PROSITE" id="PS51763"/>
    </source>
</evidence>
<gene>
    <name evidence="6" type="ORF">LY90DRAFT_703386</name>
</gene>
<comment type="caution">
    <text evidence="6">The sequence shown here is derived from an EMBL/GenBank/DDBJ whole genome shotgun (WGS) entry which is preliminary data.</text>
</comment>